<dbReference type="Gene3D" id="1.10.1520.10">
    <property type="entry name" value="Ribonuclease III domain"/>
    <property type="match status" value="1"/>
</dbReference>
<dbReference type="PROSITE" id="PS50142">
    <property type="entry name" value="RNASE_3_2"/>
    <property type="match status" value="1"/>
</dbReference>
<dbReference type="OrthoDB" id="2392202at2759"/>
<feature type="region of interest" description="Disordered" evidence="1">
    <location>
        <begin position="237"/>
        <end position="271"/>
    </location>
</feature>
<accession>A0A1B9H1P8</accession>
<dbReference type="InterPro" id="IPR036389">
    <property type="entry name" value="RNase_III_sf"/>
</dbReference>
<dbReference type="InterPro" id="IPR000999">
    <property type="entry name" value="RNase_III_dom"/>
</dbReference>
<dbReference type="CDD" id="cd00593">
    <property type="entry name" value="RIBOc"/>
    <property type="match status" value="1"/>
</dbReference>
<dbReference type="EMBL" id="KI669493">
    <property type="protein sequence ID" value="OCF37193.1"/>
    <property type="molecule type" value="Genomic_DNA"/>
</dbReference>
<reference evidence="3 4" key="1">
    <citation type="submission" date="2013-07" db="EMBL/GenBank/DDBJ databases">
        <title>The Genome Sequence of Cryptococcus heveanensis BCC8398.</title>
        <authorList>
            <consortium name="The Broad Institute Genome Sequencing Platform"/>
            <person name="Cuomo C."/>
            <person name="Litvintseva A."/>
            <person name="Chen Y."/>
            <person name="Heitman J."/>
            <person name="Sun S."/>
            <person name="Springer D."/>
            <person name="Dromer F."/>
            <person name="Young S.K."/>
            <person name="Zeng Q."/>
            <person name="Gargeya S."/>
            <person name="Fitzgerald M."/>
            <person name="Abouelleil A."/>
            <person name="Alvarado L."/>
            <person name="Berlin A.M."/>
            <person name="Chapman S.B."/>
            <person name="Dewar J."/>
            <person name="Goldberg J."/>
            <person name="Griggs A."/>
            <person name="Gujja S."/>
            <person name="Hansen M."/>
            <person name="Howarth C."/>
            <person name="Imamovic A."/>
            <person name="Larimer J."/>
            <person name="McCowan C."/>
            <person name="Murphy C."/>
            <person name="Pearson M."/>
            <person name="Priest M."/>
            <person name="Roberts A."/>
            <person name="Saif S."/>
            <person name="Shea T."/>
            <person name="Sykes S."/>
            <person name="Wortman J."/>
            <person name="Nusbaum C."/>
            <person name="Birren B."/>
        </authorList>
    </citation>
    <scope>NUCLEOTIDE SEQUENCE [LARGE SCALE GENOMIC DNA]</scope>
    <source>
        <strain evidence="3 4">BCC8398</strain>
    </source>
</reference>
<feature type="domain" description="RNase III" evidence="2">
    <location>
        <begin position="67"/>
        <end position="158"/>
    </location>
</feature>
<sequence>MRYQTPNNPLFSFILPPLPAFPIPPLPQIHHPKLHTNVISHTSLQGLNRRGNIALSPPEEGWEVAGDYERLEHIGDGLLESIASGLIYDLYPWLRQGGAAIIRDYLVSNATLAQISIFYDLPALLRADPSNIEDVRKSEKVQASIFEAWIAGVFYDYLQGYGYSDANTAAGELVAEECGPDDNEVNDQDEEEALDEEEDIPTIVMDDQANTIESEGRGRSGGVGHTLLSISMAPLVPDQRSHTPTTSGGAFGTAHARSVERTGGRARANTANSTTGGIFSFHDLEKMVGRMIAESKTTTSTITTTKTVTSATTITITRDRTRNNDEAALSGDLKHAHAPAYDPLSASSFTEISTDCSPTLNDLALTRSASTTRLLERSGEDDKNSRVKLKSPLNPQVKAFQPSFVINDEPADRTAPLDRQRLWQGALAISREAEGHIAGPSHLTLSCSVAPIAALGSQYKRTKGQAYDYLVSWLTPLLTPYCQWMHTLLSAEQARIDASLPPIIPRLATPARWAEEDEEAHKQGSLRSLAQHPLVGVREKVRTGEAVRSSWKAARLVAAWKVLLQLNAQQQEIEHKSSRTRA</sequence>
<name>A0A1B9H1P8_9TREE</name>
<proteinExistence type="predicted"/>
<keyword evidence="4" id="KW-1185">Reference proteome</keyword>
<dbReference type="AlphaFoldDB" id="A0A1B9H1P8"/>
<dbReference type="GO" id="GO:0006396">
    <property type="term" value="P:RNA processing"/>
    <property type="evidence" value="ECO:0007669"/>
    <property type="project" value="InterPro"/>
</dbReference>
<dbReference type="SMART" id="SM00535">
    <property type="entry name" value="RIBOc"/>
    <property type="match status" value="1"/>
</dbReference>
<organism evidence="3 4">
    <name type="scientific">Kwoniella heveanensis BCC8398</name>
    <dbReference type="NCBI Taxonomy" id="1296120"/>
    <lineage>
        <taxon>Eukaryota</taxon>
        <taxon>Fungi</taxon>
        <taxon>Dikarya</taxon>
        <taxon>Basidiomycota</taxon>
        <taxon>Agaricomycotina</taxon>
        <taxon>Tremellomycetes</taxon>
        <taxon>Tremellales</taxon>
        <taxon>Cryptococcaceae</taxon>
        <taxon>Kwoniella</taxon>
    </lineage>
</organism>
<reference evidence="4" key="2">
    <citation type="submission" date="2013-12" db="EMBL/GenBank/DDBJ databases">
        <title>Evolution of pathogenesis and genome organization in the Tremellales.</title>
        <authorList>
            <person name="Cuomo C."/>
            <person name="Litvintseva A."/>
            <person name="Heitman J."/>
            <person name="Chen Y."/>
            <person name="Sun S."/>
            <person name="Springer D."/>
            <person name="Dromer F."/>
            <person name="Young S."/>
            <person name="Zeng Q."/>
            <person name="Chapman S."/>
            <person name="Gujja S."/>
            <person name="Saif S."/>
            <person name="Birren B."/>
        </authorList>
    </citation>
    <scope>NUCLEOTIDE SEQUENCE [LARGE SCALE GENOMIC DNA]</scope>
    <source>
        <strain evidence="4">BCC8398</strain>
    </source>
</reference>
<dbReference type="GO" id="GO:0004525">
    <property type="term" value="F:ribonuclease III activity"/>
    <property type="evidence" value="ECO:0007669"/>
    <property type="project" value="InterPro"/>
</dbReference>
<evidence type="ECO:0000259" key="2">
    <source>
        <dbReference type="PROSITE" id="PS50142"/>
    </source>
</evidence>
<evidence type="ECO:0000256" key="1">
    <source>
        <dbReference type="SAM" id="MobiDB-lite"/>
    </source>
</evidence>
<dbReference type="SUPFAM" id="SSF69065">
    <property type="entry name" value="RNase III domain-like"/>
    <property type="match status" value="1"/>
</dbReference>
<evidence type="ECO:0000313" key="3">
    <source>
        <dbReference type="EMBL" id="OCF37193.1"/>
    </source>
</evidence>
<dbReference type="Proteomes" id="UP000092666">
    <property type="component" value="Unassembled WGS sequence"/>
</dbReference>
<dbReference type="STRING" id="1296120.A0A1B9H1P8"/>
<protein>
    <recommendedName>
        <fullName evidence="2">RNase III domain-containing protein</fullName>
    </recommendedName>
</protein>
<gene>
    <name evidence="3" type="ORF">I316_01100</name>
</gene>
<evidence type="ECO:0000313" key="4">
    <source>
        <dbReference type="Proteomes" id="UP000092666"/>
    </source>
</evidence>
<dbReference type="Pfam" id="PF00636">
    <property type="entry name" value="Ribonuclease_3"/>
    <property type="match status" value="1"/>
</dbReference>